<dbReference type="PANTHER" id="PTHR35802:SF1">
    <property type="entry name" value="PROTEASE SYNTHASE AND SPORULATION PROTEIN PAI 2"/>
    <property type="match status" value="1"/>
</dbReference>
<dbReference type="InterPro" id="IPR012349">
    <property type="entry name" value="Split_barrel_FMN-bd"/>
</dbReference>
<dbReference type="Pfam" id="PF04299">
    <property type="entry name" value="FMN_bind_2"/>
    <property type="match status" value="1"/>
</dbReference>
<dbReference type="AlphaFoldDB" id="A0A0P7EP36"/>
<dbReference type="InterPro" id="IPR007396">
    <property type="entry name" value="TR_PAI2-type"/>
</dbReference>
<dbReference type="PATRIC" id="fig|570156.3.peg.2157"/>
<sequence length="203" mass="22646">MHTPNKWKMTPERVSQFIKTYSFALMVDSEFEATHLPLVYKPDEGEFGTLYGHVSQANRHGKSLQDTRVLVVFNGPHSYISPTWYSEKPAVSTWNYAAVHAQGIVEYLDDDNTLACLNELISQYEPSILNDTSLLPADYQAKLLRGIVGIKIELDSIQAKEKLGQHKSAADQQGVLTGLKADKHPDAQALLCYMLKHEVGIGS</sequence>
<evidence type="ECO:0000313" key="1">
    <source>
        <dbReference type="EMBL" id="KPM84420.1"/>
    </source>
</evidence>
<organism evidence="1 2">
    <name type="scientific">Pseudoalteromonas lipolytica</name>
    <dbReference type="NCBI Taxonomy" id="570156"/>
    <lineage>
        <taxon>Bacteria</taxon>
        <taxon>Pseudomonadati</taxon>
        <taxon>Pseudomonadota</taxon>
        <taxon>Gammaproteobacteria</taxon>
        <taxon>Alteromonadales</taxon>
        <taxon>Pseudoalteromonadaceae</taxon>
        <taxon>Pseudoalteromonas</taxon>
    </lineage>
</organism>
<dbReference type="PIRSF" id="PIRSF010372">
    <property type="entry name" value="PaiB"/>
    <property type="match status" value="1"/>
</dbReference>
<dbReference type="STRING" id="570156.AOG27_05855"/>
<dbReference type="Proteomes" id="UP000050378">
    <property type="component" value="Unassembled WGS sequence"/>
</dbReference>
<dbReference type="OrthoDB" id="9794948at2"/>
<dbReference type="SUPFAM" id="SSF50475">
    <property type="entry name" value="FMN-binding split barrel"/>
    <property type="match status" value="1"/>
</dbReference>
<name>A0A0P7EP36_9GAMM</name>
<gene>
    <name evidence="1" type="ORF">AOG27_05855</name>
</gene>
<protein>
    <submittedName>
        <fullName evidence="1">Transcriptional regulator</fullName>
    </submittedName>
</protein>
<evidence type="ECO:0000313" key="2">
    <source>
        <dbReference type="Proteomes" id="UP000050378"/>
    </source>
</evidence>
<proteinExistence type="predicted"/>
<accession>A0A0P7EP36</accession>
<dbReference type="Gene3D" id="2.30.110.10">
    <property type="entry name" value="Electron Transport, Fmn-binding Protein, Chain A"/>
    <property type="match status" value="1"/>
</dbReference>
<dbReference type="EMBL" id="LJTC01000003">
    <property type="protein sequence ID" value="KPM84420.1"/>
    <property type="molecule type" value="Genomic_DNA"/>
</dbReference>
<comment type="caution">
    <text evidence="1">The sequence shown here is derived from an EMBL/GenBank/DDBJ whole genome shotgun (WGS) entry which is preliminary data.</text>
</comment>
<dbReference type="RefSeq" id="WP_054552078.1">
    <property type="nucleotide sequence ID" value="NZ_LJTC01000003.1"/>
</dbReference>
<dbReference type="PANTHER" id="PTHR35802">
    <property type="entry name" value="PROTEASE SYNTHASE AND SPORULATION PROTEIN PAI 2"/>
    <property type="match status" value="1"/>
</dbReference>
<reference evidence="1 2" key="1">
    <citation type="submission" date="2015-09" db="EMBL/GenBank/DDBJ databases">
        <title>Draft Genome Sequence of Pseudoalteromonas lipolytica UCD-48B.</title>
        <authorList>
            <person name="Krusor M."/>
            <person name="Coil D.A."/>
            <person name="Lang J.M."/>
            <person name="Eisen J.A."/>
            <person name="Alexiev A."/>
        </authorList>
    </citation>
    <scope>NUCLEOTIDE SEQUENCE [LARGE SCALE GENOMIC DNA]</scope>
    <source>
        <strain evidence="1 2">UCD-48B</strain>
    </source>
</reference>